<accession>A0A1V4SIY5</accession>
<gene>
    <name evidence="1" type="ORF">CLHUN_24430</name>
</gene>
<evidence type="ECO:0000313" key="1">
    <source>
        <dbReference type="EMBL" id="OPX43723.1"/>
    </source>
</evidence>
<sequence>MAEICVLYERECIDCGECDMCDLEPGKHCDDCGRCIDDSEEYRSVTVEDFIRQHVTDKQLKKMEKKLLDRQAEQELKQKENKSDK</sequence>
<keyword evidence="2" id="KW-1185">Reference proteome</keyword>
<dbReference type="OrthoDB" id="1938377at2"/>
<proteinExistence type="predicted"/>
<reference evidence="1 2" key="1">
    <citation type="submission" date="2017-03" db="EMBL/GenBank/DDBJ databases">
        <title>Genome sequence of Clostridium hungatei DSM 14427.</title>
        <authorList>
            <person name="Poehlein A."/>
            <person name="Daniel R."/>
        </authorList>
    </citation>
    <scope>NUCLEOTIDE SEQUENCE [LARGE SCALE GENOMIC DNA]</scope>
    <source>
        <strain evidence="1 2">DSM 14427</strain>
    </source>
</reference>
<dbReference type="STRING" id="48256.CLHUN_24430"/>
<dbReference type="AlphaFoldDB" id="A0A1V4SIY5"/>
<name>A0A1V4SIY5_RUMHU</name>
<dbReference type="EMBL" id="MZGX01000015">
    <property type="protein sequence ID" value="OPX43723.1"/>
    <property type="molecule type" value="Genomic_DNA"/>
</dbReference>
<organism evidence="1 2">
    <name type="scientific">Ruminiclostridium hungatei</name>
    <name type="common">Clostridium hungatei</name>
    <dbReference type="NCBI Taxonomy" id="48256"/>
    <lineage>
        <taxon>Bacteria</taxon>
        <taxon>Bacillati</taxon>
        <taxon>Bacillota</taxon>
        <taxon>Clostridia</taxon>
        <taxon>Eubacteriales</taxon>
        <taxon>Oscillospiraceae</taxon>
        <taxon>Ruminiclostridium</taxon>
    </lineage>
</organism>
<comment type="caution">
    <text evidence="1">The sequence shown here is derived from an EMBL/GenBank/DDBJ whole genome shotgun (WGS) entry which is preliminary data.</text>
</comment>
<dbReference type="RefSeq" id="WP_080064869.1">
    <property type="nucleotide sequence ID" value="NZ_MZGX01000015.1"/>
</dbReference>
<dbReference type="Proteomes" id="UP000191554">
    <property type="component" value="Unassembled WGS sequence"/>
</dbReference>
<protein>
    <submittedName>
        <fullName evidence="1">Uncharacterized protein</fullName>
    </submittedName>
</protein>
<evidence type="ECO:0000313" key="2">
    <source>
        <dbReference type="Proteomes" id="UP000191554"/>
    </source>
</evidence>